<evidence type="ECO:0000313" key="5">
    <source>
        <dbReference type="RefSeq" id="XP_033534471.1"/>
    </source>
</evidence>
<accession>A0A6G1G4K3</accession>
<dbReference type="GeneID" id="54416925"/>
<dbReference type="PANTHER" id="PTHR11113:SF14">
    <property type="entry name" value="N-ACETYLGLUCOSAMINE-6-PHOSPHATE DEACETYLASE"/>
    <property type="match status" value="1"/>
</dbReference>
<evidence type="ECO:0000313" key="4">
    <source>
        <dbReference type="Proteomes" id="UP000504638"/>
    </source>
</evidence>
<evidence type="ECO:0000256" key="1">
    <source>
        <dbReference type="ARBA" id="ARBA00022801"/>
    </source>
</evidence>
<reference evidence="3 5" key="1">
    <citation type="submission" date="2020-01" db="EMBL/GenBank/DDBJ databases">
        <authorList>
            <consortium name="DOE Joint Genome Institute"/>
            <person name="Haridas S."/>
            <person name="Albert R."/>
            <person name="Binder M."/>
            <person name="Bloem J."/>
            <person name="Labutti K."/>
            <person name="Salamov A."/>
            <person name="Andreopoulos B."/>
            <person name="Baker S.E."/>
            <person name="Barry K."/>
            <person name="Bills G."/>
            <person name="Bluhm B.H."/>
            <person name="Cannon C."/>
            <person name="Castanera R."/>
            <person name="Culley D.E."/>
            <person name="Daum C."/>
            <person name="Ezra D."/>
            <person name="Gonzalez J.B."/>
            <person name="Henrissat B."/>
            <person name="Kuo A."/>
            <person name="Liang C."/>
            <person name="Lipzen A."/>
            <person name="Lutzoni F."/>
            <person name="Magnuson J."/>
            <person name="Mondo S."/>
            <person name="Nolan M."/>
            <person name="Ohm R."/>
            <person name="Pangilinan J."/>
            <person name="Park H.-J."/>
            <person name="Ramirez L."/>
            <person name="Alfaro M."/>
            <person name="Sun H."/>
            <person name="Tritt A."/>
            <person name="Yoshinaga Y."/>
            <person name="Zwiers L.-H."/>
            <person name="Turgeon B.G."/>
            <person name="Goodwin S.B."/>
            <person name="Spatafora J.W."/>
            <person name="Crous P.W."/>
            <person name="Grigoriev I.V."/>
        </authorList>
    </citation>
    <scope>NUCLEOTIDE SEQUENCE</scope>
    <source>
        <strain evidence="3 5">CBS 781.70</strain>
    </source>
</reference>
<keyword evidence="4" id="KW-1185">Reference proteome</keyword>
<dbReference type="FunFam" id="3.20.20.140:FF:000065">
    <property type="entry name" value="N-acetylglucosamine-6-phosphate deacetylase"/>
    <property type="match status" value="1"/>
</dbReference>
<reference evidence="5" key="3">
    <citation type="submission" date="2025-04" db="UniProtKB">
        <authorList>
            <consortium name="RefSeq"/>
        </authorList>
    </citation>
    <scope>IDENTIFICATION</scope>
    <source>
        <strain evidence="5">CBS 781.70</strain>
    </source>
</reference>
<dbReference type="SUPFAM" id="SSF51556">
    <property type="entry name" value="Metallo-dependent hydrolases"/>
    <property type="match status" value="1"/>
</dbReference>
<organism evidence="3">
    <name type="scientific">Eremomyces bilateralis CBS 781.70</name>
    <dbReference type="NCBI Taxonomy" id="1392243"/>
    <lineage>
        <taxon>Eukaryota</taxon>
        <taxon>Fungi</taxon>
        <taxon>Dikarya</taxon>
        <taxon>Ascomycota</taxon>
        <taxon>Pezizomycotina</taxon>
        <taxon>Dothideomycetes</taxon>
        <taxon>Dothideomycetes incertae sedis</taxon>
        <taxon>Eremomycetales</taxon>
        <taxon>Eremomycetaceae</taxon>
        <taxon>Eremomyces</taxon>
    </lineage>
</organism>
<proteinExistence type="predicted"/>
<dbReference type="RefSeq" id="XP_033534471.1">
    <property type="nucleotide sequence ID" value="XM_033676355.1"/>
</dbReference>
<dbReference type="InterPro" id="IPR032466">
    <property type="entry name" value="Metal_Hydrolase"/>
</dbReference>
<dbReference type="InterPro" id="IPR011059">
    <property type="entry name" value="Metal-dep_hydrolase_composite"/>
</dbReference>
<feature type="domain" description="Amidohydrolase-related" evidence="2">
    <location>
        <begin position="68"/>
        <end position="433"/>
    </location>
</feature>
<keyword evidence="1" id="KW-0378">Hydrolase</keyword>
<protein>
    <submittedName>
        <fullName evidence="3 5">N-acetylglucosamine-6-phosphate deacetylase</fullName>
    </submittedName>
</protein>
<sequence length="460" mass="49035">MPAQVLPSESYAKNGVVKLTNCRVVRSDRLVEEDIWMSSQTGKILNGQREFFDSRTEPDETVDLGGRIVCPGFIETQLNGAFGFDFSVVPENLSDYSKGLAHVNNLLAKTGVTSYLPTVTSQPARVYQTVLPFLGPSGALRSPSIGAESLGAHCEGPFISPKRNGIHFLSNILDPASGISSLESCYGTDNLQASTTPIKVITLAPELPNAVPVIEELSARGIIPSIGHTDATYEEALAGINAGAKTVTHLFNAMRPLHHRNPGVFGLLGTAPSALAHSIDLGSDTPSAHHDPPAHETYTKPYFGIITDGIHVHPSVATLAYSFHPDGMIIVTDAMPFQTYPDGLYPAPYGSHIRKSGNVLTLEESSRPAGRLAGSSSSLIECVENFWNWVGPEVSLARVLATVTSTPAKMLGCYGAKGCLEPGADADVVVLKGGLERSGRKTLRVAEVWKFGARVHKGDV</sequence>
<dbReference type="AlphaFoldDB" id="A0A6G1G4K3"/>
<evidence type="ECO:0000313" key="3">
    <source>
        <dbReference type="EMBL" id="KAF1812840.1"/>
    </source>
</evidence>
<gene>
    <name evidence="3 5" type="ORF">P152DRAFT_396414</name>
</gene>
<dbReference type="SUPFAM" id="SSF51338">
    <property type="entry name" value="Composite domain of metallo-dependent hydrolases"/>
    <property type="match status" value="1"/>
</dbReference>
<dbReference type="OrthoDB" id="10264777at2759"/>
<dbReference type="PANTHER" id="PTHR11113">
    <property type="entry name" value="N-ACETYLGLUCOSAMINE-6-PHOSPHATE DEACETYLASE"/>
    <property type="match status" value="1"/>
</dbReference>
<dbReference type="GO" id="GO:0006046">
    <property type="term" value="P:N-acetylglucosamine catabolic process"/>
    <property type="evidence" value="ECO:0007669"/>
    <property type="project" value="TreeGrafter"/>
</dbReference>
<evidence type="ECO:0000259" key="2">
    <source>
        <dbReference type="Pfam" id="PF01979"/>
    </source>
</evidence>
<dbReference type="Pfam" id="PF01979">
    <property type="entry name" value="Amidohydro_1"/>
    <property type="match status" value="1"/>
</dbReference>
<dbReference type="Gene3D" id="3.20.20.140">
    <property type="entry name" value="Metal-dependent hydrolases"/>
    <property type="match status" value="1"/>
</dbReference>
<dbReference type="GO" id="GO:0008448">
    <property type="term" value="F:N-acetylglucosamine-6-phosphate deacetylase activity"/>
    <property type="evidence" value="ECO:0007669"/>
    <property type="project" value="TreeGrafter"/>
</dbReference>
<name>A0A6G1G4K3_9PEZI</name>
<dbReference type="Proteomes" id="UP000504638">
    <property type="component" value="Unplaced"/>
</dbReference>
<dbReference type="EMBL" id="ML975156">
    <property type="protein sequence ID" value="KAF1812840.1"/>
    <property type="molecule type" value="Genomic_DNA"/>
</dbReference>
<reference evidence="5" key="2">
    <citation type="submission" date="2020-04" db="EMBL/GenBank/DDBJ databases">
        <authorList>
            <consortium name="NCBI Genome Project"/>
        </authorList>
    </citation>
    <scope>NUCLEOTIDE SEQUENCE</scope>
    <source>
        <strain evidence="5">CBS 781.70</strain>
    </source>
</reference>
<dbReference type="InterPro" id="IPR006680">
    <property type="entry name" value="Amidohydro-rel"/>
</dbReference>